<gene>
    <name evidence="2" type="ORF">PMZ80_001466</name>
</gene>
<organism evidence="2 3">
    <name type="scientific">Knufia obscura</name>
    <dbReference type="NCBI Taxonomy" id="1635080"/>
    <lineage>
        <taxon>Eukaryota</taxon>
        <taxon>Fungi</taxon>
        <taxon>Dikarya</taxon>
        <taxon>Ascomycota</taxon>
        <taxon>Pezizomycotina</taxon>
        <taxon>Eurotiomycetes</taxon>
        <taxon>Chaetothyriomycetidae</taxon>
        <taxon>Chaetothyriales</taxon>
        <taxon>Trichomeriaceae</taxon>
        <taxon>Knufia</taxon>
    </lineage>
</organism>
<proteinExistence type="predicted"/>
<accession>A0ABR0S399</accession>
<dbReference type="RefSeq" id="XP_064735406.1">
    <property type="nucleotide sequence ID" value="XM_064869909.1"/>
</dbReference>
<feature type="compositionally biased region" description="Basic and acidic residues" evidence="1">
    <location>
        <begin position="178"/>
        <end position="187"/>
    </location>
</feature>
<comment type="caution">
    <text evidence="2">The sequence shown here is derived from an EMBL/GenBank/DDBJ whole genome shotgun (WGS) entry which is preliminary data.</text>
</comment>
<dbReference type="GeneID" id="89994915"/>
<evidence type="ECO:0000256" key="1">
    <source>
        <dbReference type="SAM" id="MobiDB-lite"/>
    </source>
</evidence>
<keyword evidence="3" id="KW-1185">Reference proteome</keyword>
<evidence type="ECO:0000313" key="2">
    <source>
        <dbReference type="EMBL" id="KAK5947316.1"/>
    </source>
</evidence>
<feature type="compositionally biased region" description="Low complexity" evidence="1">
    <location>
        <begin position="109"/>
        <end position="124"/>
    </location>
</feature>
<name>A0ABR0S399_9EURO</name>
<feature type="compositionally biased region" description="Polar residues" evidence="1">
    <location>
        <begin position="165"/>
        <end position="177"/>
    </location>
</feature>
<feature type="region of interest" description="Disordered" evidence="1">
    <location>
        <begin position="35"/>
        <end position="54"/>
    </location>
</feature>
<feature type="region of interest" description="Disordered" evidence="1">
    <location>
        <begin position="82"/>
        <end position="130"/>
    </location>
</feature>
<feature type="compositionally biased region" description="Low complexity" evidence="1">
    <location>
        <begin position="89"/>
        <end position="99"/>
    </location>
</feature>
<dbReference type="Proteomes" id="UP001334248">
    <property type="component" value="Unassembled WGS sequence"/>
</dbReference>
<evidence type="ECO:0000313" key="3">
    <source>
        <dbReference type="Proteomes" id="UP001334248"/>
    </source>
</evidence>
<dbReference type="EMBL" id="JAVHJV010000001">
    <property type="protein sequence ID" value="KAK5947316.1"/>
    <property type="molecule type" value="Genomic_DNA"/>
</dbReference>
<feature type="region of interest" description="Disordered" evidence="1">
    <location>
        <begin position="1"/>
        <end position="30"/>
    </location>
</feature>
<feature type="region of interest" description="Disordered" evidence="1">
    <location>
        <begin position="165"/>
        <end position="213"/>
    </location>
</feature>
<protein>
    <submittedName>
        <fullName evidence="2">Uncharacterized protein</fullName>
    </submittedName>
</protein>
<reference evidence="2 3" key="1">
    <citation type="journal article" date="2023" name="Res Sq">
        <title>Genomic and morphological characterization of Knufia obscura isolated from the Mars 2020 spacecraft assembly facility.</title>
        <authorList>
            <person name="Chander A.M."/>
            <person name="Teixeira M.M."/>
            <person name="Singh N.K."/>
            <person name="Williams M.P."/>
            <person name="Parker C.W."/>
            <person name="Leo P."/>
            <person name="Stajich J.E."/>
            <person name="Torok T."/>
            <person name="Tighe S."/>
            <person name="Mason C.E."/>
            <person name="Venkateswaran K."/>
        </authorList>
    </citation>
    <scope>NUCLEOTIDE SEQUENCE [LARGE SCALE GENOMIC DNA]</scope>
    <source>
        <strain evidence="2 3">CCFEE 5817</strain>
    </source>
</reference>
<sequence>MDNQYPLAANFHGNPTPVQSRAASFKQDGMVPAEQRMMSRQSTFSSTSSSNGSGQWEAMVMQMMQQNPQLMAEFAQRMAGAFQPPVGYPPQVQAQAPPSVASPPPTPAAQPAQTSTPQPEPETTGHTYGETIIMGDARVMQGDLHDGDVPPKKARKHLYKKTIMQKQNKANLFQGDSTTKRMKDSGFWDRSTGGMGQGSRHQGDQFQDEPEEM</sequence>